<dbReference type="PROSITE" id="PS51257">
    <property type="entry name" value="PROKAR_LIPOPROTEIN"/>
    <property type="match status" value="1"/>
</dbReference>
<dbReference type="CDD" id="cd00084">
    <property type="entry name" value="HMG-box_SF"/>
    <property type="match status" value="1"/>
</dbReference>
<protein>
    <submittedName>
        <fullName evidence="2">Uncharacterized protein</fullName>
    </submittedName>
</protein>
<organism evidence="2 3">
    <name type="scientific">Prorocentrum cordatum</name>
    <dbReference type="NCBI Taxonomy" id="2364126"/>
    <lineage>
        <taxon>Eukaryota</taxon>
        <taxon>Sar</taxon>
        <taxon>Alveolata</taxon>
        <taxon>Dinophyceae</taxon>
        <taxon>Prorocentrales</taxon>
        <taxon>Prorocentraceae</taxon>
        <taxon>Prorocentrum</taxon>
    </lineage>
</organism>
<feature type="region of interest" description="Disordered" evidence="1">
    <location>
        <begin position="995"/>
        <end position="1118"/>
    </location>
</feature>
<reference evidence="2" key="1">
    <citation type="submission" date="2023-10" db="EMBL/GenBank/DDBJ databases">
        <authorList>
            <person name="Chen Y."/>
            <person name="Shah S."/>
            <person name="Dougan E. K."/>
            <person name="Thang M."/>
            <person name="Chan C."/>
        </authorList>
    </citation>
    <scope>NUCLEOTIDE SEQUENCE [LARGE SCALE GENOMIC DNA]</scope>
</reference>
<name>A0ABN9WJ70_9DINO</name>
<proteinExistence type="predicted"/>
<feature type="region of interest" description="Disordered" evidence="1">
    <location>
        <begin position="313"/>
        <end position="337"/>
    </location>
</feature>
<dbReference type="Proteomes" id="UP001189429">
    <property type="component" value="Unassembled WGS sequence"/>
</dbReference>
<feature type="compositionally biased region" description="Basic and acidic residues" evidence="1">
    <location>
        <begin position="1050"/>
        <end position="1064"/>
    </location>
</feature>
<comment type="caution">
    <text evidence="2">The sequence shown here is derived from an EMBL/GenBank/DDBJ whole genome shotgun (WGS) entry which is preliminary data.</text>
</comment>
<gene>
    <name evidence="2" type="ORF">PCOR1329_LOCUS66716</name>
</gene>
<accession>A0ABN9WJ70</accession>
<evidence type="ECO:0000313" key="2">
    <source>
        <dbReference type="EMBL" id="CAK0884981.1"/>
    </source>
</evidence>
<sequence length="1274" mass="141695">MRAYDGTTHSIRVVSPSSAGTGGACILEDNKAKYEVNVVAAMRSFCLQQEKGGQTRIMNFAINEPSLLQSGDGTKAEYLDRYMAHLEMELDPQLDSKFFRTVDLIISDEAGANTRFENEVRQKHPDRASLHLYCDAHKKSKVATLGSDVQRPIDTKIIRFQLSMRGHHASLRVAMRDIIRERLVVINAANVDAEAEDYRRIAINSFMPTECASDVFRKNIVTRLFNGDWRRSDRVEHYCCGCCASREQTMLIMETVGVKALTSYVANVLDRNNWTGAHRSVCGLALASFCHNILPIAYCEHFRSSLLAGGDDDMHRPQDMPDDPRQDDHKDVSVWREENKSRESQSLQWLMSGRFKDDLYLWSRSGTEWELKQQKCLVDYGSRDYPIWAASDDEEAHKFASVMSREIFHSDWPLLTRVQEDSQLDVYLVLSRLAAASYELVEVRHRRPPYRTFNLLRDPTTLDYLEGSPTCVFDEYTAGFVSHYKARGGLNGQVARAELSSILPLLKTSTAMIERTHSENLRQSETGKYSWGIDLPSMGGFALCRQQMKVQRSVFRAAPAVSAEARKVDAKRLERSGVHYSMRPWVWRAFVHVEAENRFVDAALGAELSAKYRAFTPEERQPFEDMAAVALQEYKSGRHGFGHKARQSTTTPLAGASVKVRAFSDAANGDGLSQAVHDVVSTTGSSQIFRRAAVAAQDYKRRNRISARQDISDEADLRARSDADADRYAKDWFFIGNDVPANERSADFAVQRAMMPTAIYVRKPESLASEVIRSLDIGSVKTEAEKWTALHLHTRKQDIKPLTAPARLRRLCWESEGCICQGPASIVNVFKARLMIVRRVAEHAVGEKLFKAKMIANRYVISMSTPAPPNGSSDGEVAGGSLAIAPATERTLYFHIALHYGKPWRPTFIRMEREPEGDRLDCIGLRPVRLGAGVHQVLDRLTLKQFADACFGESWDMRPFQVKWYEFYADSRRVAQCRPWVQRVLEIPIVDCDLWTVRPPPPKPRKRKRPGEGPSGSGSKPKHGPAMLEGGPPKPVPIDDLPDDDDSGGDSERPPSDPEERGNEPEPETDLEDLFFSGDEGGGGDPGPSGSGGGHPDPEPGPEFAEPGGDVPPPPADADDLFQAAAAAVDAGGGEPLGGGGGLPPAPAAAVFGMEFGTIRYYPRTCRFQADCKRPEHNIDCTCCVNRTARASAVANRAGQGRPLGFLMAWLLMDGPCPSQYDHVHIFNPSLDARREGRRRLREAAAAGNAAAQALLAVERHRRDGEDDEPDHVP</sequence>
<keyword evidence="3" id="KW-1185">Reference proteome</keyword>
<evidence type="ECO:0000256" key="1">
    <source>
        <dbReference type="SAM" id="MobiDB-lite"/>
    </source>
</evidence>
<dbReference type="EMBL" id="CAUYUJ010018612">
    <property type="protein sequence ID" value="CAK0884981.1"/>
    <property type="molecule type" value="Genomic_DNA"/>
</dbReference>
<feature type="compositionally biased region" description="Gly residues" evidence="1">
    <location>
        <begin position="1079"/>
        <end position="1095"/>
    </location>
</feature>
<evidence type="ECO:0000313" key="3">
    <source>
        <dbReference type="Proteomes" id="UP001189429"/>
    </source>
</evidence>
<feature type="compositionally biased region" description="Acidic residues" evidence="1">
    <location>
        <begin position="1040"/>
        <end position="1049"/>
    </location>
</feature>